<comment type="caution">
    <text evidence="1">The sequence shown here is derived from an EMBL/GenBank/DDBJ whole genome shotgun (WGS) entry which is preliminary data.</text>
</comment>
<organism evidence="1 2">
    <name type="scientific">Albula glossodonta</name>
    <name type="common">roundjaw bonefish</name>
    <dbReference type="NCBI Taxonomy" id="121402"/>
    <lineage>
        <taxon>Eukaryota</taxon>
        <taxon>Metazoa</taxon>
        <taxon>Chordata</taxon>
        <taxon>Craniata</taxon>
        <taxon>Vertebrata</taxon>
        <taxon>Euteleostomi</taxon>
        <taxon>Actinopterygii</taxon>
        <taxon>Neopterygii</taxon>
        <taxon>Teleostei</taxon>
        <taxon>Albuliformes</taxon>
        <taxon>Albulidae</taxon>
        <taxon>Albula</taxon>
    </lineage>
</organism>
<name>A0A8T2NUQ9_9TELE</name>
<evidence type="ECO:0000313" key="1">
    <source>
        <dbReference type="EMBL" id="KAG9344085.1"/>
    </source>
</evidence>
<gene>
    <name evidence="1" type="ORF">JZ751_012565</name>
</gene>
<dbReference type="EMBL" id="JAFBMS010000021">
    <property type="protein sequence ID" value="KAG9344085.1"/>
    <property type="molecule type" value="Genomic_DNA"/>
</dbReference>
<sequence>MQNPRLTTMLIQPLPPEAGGRFEKPEAQQQLVSWLDVTCGTGGRSGSDDSTEGQSIPADLSSSVRVRCLRRPQI</sequence>
<protein>
    <submittedName>
        <fullName evidence="1">Uncharacterized protein</fullName>
    </submittedName>
</protein>
<reference evidence="1" key="1">
    <citation type="thesis" date="2021" institute="BYU ScholarsArchive" country="Provo, UT, USA">
        <title>Applications of and Algorithms for Genome Assembly and Genomic Analyses with an Emphasis on Marine Teleosts.</title>
        <authorList>
            <person name="Pickett B.D."/>
        </authorList>
    </citation>
    <scope>NUCLEOTIDE SEQUENCE</scope>
    <source>
        <strain evidence="1">HI-2016</strain>
    </source>
</reference>
<proteinExistence type="predicted"/>
<dbReference type="Proteomes" id="UP000824540">
    <property type="component" value="Unassembled WGS sequence"/>
</dbReference>
<keyword evidence="2" id="KW-1185">Reference proteome</keyword>
<evidence type="ECO:0000313" key="2">
    <source>
        <dbReference type="Proteomes" id="UP000824540"/>
    </source>
</evidence>
<accession>A0A8T2NUQ9</accession>
<dbReference type="AlphaFoldDB" id="A0A8T2NUQ9"/>